<dbReference type="PANTHER" id="PTHR42678">
    <property type="entry name" value="AMIDASE"/>
    <property type="match status" value="1"/>
</dbReference>
<name>A0ABU4K067_9ACTN</name>
<evidence type="ECO:0000313" key="4">
    <source>
        <dbReference type="Proteomes" id="UP001278571"/>
    </source>
</evidence>
<proteinExistence type="predicted"/>
<reference evidence="3 4" key="1">
    <citation type="submission" date="2023-10" db="EMBL/GenBank/DDBJ databases">
        <authorList>
            <person name="Wang X.X."/>
        </authorList>
    </citation>
    <scope>NUCLEOTIDE SEQUENCE [LARGE SCALE GENOMIC DNA]</scope>
    <source>
        <strain evidence="3 4">NBRC 12816</strain>
    </source>
</reference>
<evidence type="ECO:0000259" key="2">
    <source>
        <dbReference type="Pfam" id="PF01425"/>
    </source>
</evidence>
<dbReference type="Gene3D" id="3.90.1300.10">
    <property type="entry name" value="Amidase signature (AS) domain"/>
    <property type="match status" value="1"/>
</dbReference>
<gene>
    <name evidence="3" type="ORF">R2363_02945</name>
</gene>
<dbReference type="InterPro" id="IPR036928">
    <property type="entry name" value="AS_sf"/>
</dbReference>
<dbReference type="InterPro" id="IPR023631">
    <property type="entry name" value="Amidase_dom"/>
</dbReference>
<protein>
    <submittedName>
        <fullName evidence="3">Amidase family protein</fullName>
    </submittedName>
</protein>
<dbReference type="RefSeq" id="WP_319007718.1">
    <property type="nucleotide sequence ID" value="NZ_JAWJZF010000181.1"/>
</dbReference>
<organism evidence="3 4">
    <name type="scientific">Streptomyces roseolus</name>
    <dbReference type="NCBI Taxonomy" id="67358"/>
    <lineage>
        <taxon>Bacteria</taxon>
        <taxon>Bacillati</taxon>
        <taxon>Actinomycetota</taxon>
        <taxon>Actinomycetes</taxon>
        <taxon>Kitasatosporales</taxon>
        <taxon>Streptomycetaceae</taxon>
        <taxon>Streptomyces</taxon>
    </lineage>
</organism>
<dbReference type="PANTHER" id="PTHR42678:SF34">
    <property type="entry name" value="OS04G0183300 PROTEIN"/>
    <property type="match status" value="1"/>
</dbReference>
<dbReference type="Proteomes" id="UP001278571">
    <property type="component" value="Unassembled WGS sequence"/>
</dbReference>
<comment type="caution">
    <text evidence="3">The sequence shown here is derived from an EMBL/GenBank/DDBJ whole genome shotgun (WGS) entry which is preliminary data.</text>
</comment>
<feature type="region of interest" description="Disordered" evidence="1">
    <location>
        <begin position="463"/>
        <end position="485"/>
    </location>
</feature>
<accession>A0ABU4K067</accession>
<keyword evidence="4" id="KW-1185">Reference proteome</keyword>
<dbReference type="Pfam" id="PF01425">
    <property type="entry name" value="Amidase"/>
    <property type="match status" value="1"/>
</dbReference>
<dbReference type="SUPFAM" id="SSF75304">
    <property type="entry name" value="Amidase signature (AS) enzymes"/>
    <property type="match status" value="1"/>
</dbReference>
<dbReference type="EMBL" id="JAWJZF010000181">
    <property type="protein sequence ID" value="MDX2291132.1"/>
    <property type="molecule type" value="Genomic_DNA"/>
</dbReference>
<evidence type="ECO:0000256" key="1">
    <source>
        <dbReference type="SAM" id="MobiDB-lite"/>
    </source>
</evidence>
<feature type="domain" description="Amidase" evidence="2">
    <location>
        <begin position="35"/>
        <end position="456"/>
    </location>
</feature>
<sequence length="485" mass="50053">MTDPGPPAPYPPGLQDRPVAELARSLRSSALTSTDLVTACLDRITSVDPVVRAVLAVDDTAPAQARAADLRHARGAALGPLDGIPVLLKDNIDTAGLASTAGSRLLAGTPPARDAEVVTRLRAAGAVVLGKTNLTEWGNFRSTRSIEGWSAVGGQTRNPYAPAHSPWGSSAGSAAAVAAGMAPLALGTETDGSLVCPAGVCGVAAIKPAPGTLPTAGVVPISTVQDTLGPLAPRLADAALCLAVLTGRPLPAAPAPPGTVRMGLWHVKGMAPDAQELAERLADRLRAAGATVVPVEITLPRDMLVDGLDALCAEFRPSLERYLRGRPGAPATLDEVIAANRRDPVELTLFGQELLERCAELTDGDRALAPALRRRSRRRARALIDTALAAYGVDVLMAATSGPAWRIDDGPDPFTRTSSTLPALAGRPVVAVPAGFRGELPIGVSLFGPPALEELLPAALLAERHGEGPRTPAVPPRVPSPRSRR</sequence>
<evidence type="ECO:0000313" key="3">
    <source>
        <dbReference type="EMBL" id="MDX2291132.1"/>
    </source>
</evidence>